<evidence type="ECO:0000313" key="1">
    <source>
        <dbReference type="EMBL" id="AEQ52672.1"/>
    </source>
</evidence>
<reference evidence="1 2" key="1">
    <citation type="journal article" date="2012" name="J. Bacteriol.">
        <title>Complete genome sequence of Pelagibacterium halotolerans B2T.</title>
        <authorList>
            <person name="Huo Y.Y."/>
            <person name="Cheng H."/>
            <person name="Han X.F."/>
            <person name="Jiang X.W."/>
            <person name="Sun C."/>
            <person name="Zhang X.Q."/>
            <person name="Zhu X.F."/>
            <person name="Liu Y.F."/>
            <person name="Li P.F."/>
            <person name="Ni P.X."/>
            <person name="Wu M."/>
        </authorList>
    </citation>
    <scope>NUCLEOTIDE SEQUENCE [LARGE SCALE GENOMIC DNA]</scope>
    <source>
        <strain evidence="2">DSM 22347 / JCM 15775 / CGMCC 1.7692 / B2</strain>
    </source>
</reference>
<sequence>MNSISLSRAQIRRNYILPINSDFERTSANIEIEPSSPGID</sequence>
<dbReference type="EMBL" id="CP003075">
    <property type="protein sequence ID" value="AEQ52672.1"/>
    <property type="molecule type" value="Genomic_DNA"/>
</dbReference>
<gene>
    <name evidence="1" type="ordered locus">KKY_2664</name>
</gene>
<accession>G4RBJ6</accession>
<dbReference type="Proteomes" id="UP000008850">
    <property type="component" value="Chromosome"/>
</dbReference>
<dbReference type="AlphaFoldDB" id="G4RBJ6"/>
<name>G4RBJ6_PELHB</name>
<organism evidence="1 2">
    <name type="scientific">Pelagibacterium halotolerans (strain DSM 22347 / JCM 15775 / CGMCC 1.7692 / B2)</name>
    <dbReference type="NCBI Taxonomy" id="1082931"/>
    <lineage>
        <taxon>Bacteria</taxon>
        <taxon>Pseudomonadati</taxon>
        <taxon>Pseudomonadota</taxon>
        <taxon>Alphaproteobacteria</taxon>
        <taxon>Hyphomicrobiales</taxon>
        <taxon>Devosiaceae</taxon>
        <taxon>Pelagibacterium</taxon>
    </lineage>
</organism>
<proteinExistence type="predicted"/>
<dbReference type="STRING" id="1082931.KKY_2664"/>
<dbReference type="HOGENOM" id="CLU_3293882_0_0_5"/>
<dbReference type="KEGG" id="phl:KKY_2664"/>
<protein>
    <submittedName>
        <fullName evidence="1">Uncharacterized protein</fullName>
    </submittedName>
</protein>
<keyword evidence="2" id="KW-1185">Reference proteome</keyword>
<evidence type="ECO:0000313" key="2">
    <source>
        <dbReference type="Proteomes" id="UP000008850"/>
    </source>
</evidence>